<dbReference type="STRING" id="479435.Kfla_1861"/>
<protein>
    <recommendedName>
        <fullName evidence="1">AB hydrolase-1 domain-containing protein</fullName>
    </recommendedName>
</protein>
<dbReference type="GO" id="GO:0003824">
    <property type="term" value="F:catalytic activity"/>
    <property type="evidence" value="ECO:0007669"/>
    <property type="project" value="UniProtKB-ARBA"/>
</dbReference>
<organism evidence="2 3">
    <name type="scientific">Kribbella flavida (strain DSM 17836 / JCM 10339 / NBRC 14399)</name>
    <dbReference type="NCBI Taxonomy" id="479435"/>
    <lineage>
        <taxon>Bacteria</taxon>
        <taxon>Bacillati</taxon>
        <taxon>Actinomycetota</taxon>
        <taxon>Actinomycetes</taxon>
        <taxon>Propionibacteriales</taxon>
        <taxon>Kribbellaceae</taxon>
        <taxon>Kribbella</taxon>
    </lineage>
</organism>
<dbReference type="AlphaFoldDB" id="D2PPJ3"/>
<dbReference type="OrthoDB" id="9785847at2"/>
<reference evidence="2 3" key="2">
    <citation type="journal article" date="2010" name="Stand. Genomic Sci.">
        <title>Complete genome sequence of Kribbella flavida type strain (IFO 14399).</title>
        <authorList>
            <person name="Pukall R."/>
            <person name="Lapidus A."/>
            <person name="Glavina Del Rio T."/>
            <person name="Copeland A."/>
            <person name="Tice H."/>
            <person name="Cheng J.-F."/>
            <person name="Lucas S."/>
            <person name="Chen F."/>
            <person name="Nolan M."/>
            <person name="LaButti K."/>
            <person name="Pati A."/>
            <person name="Ivanova N."/>
            <person name="Mavrommatis K."/>
            <person name="Mikhailova N."/>
            <person name="Pitluck S."/>
            <person name="Bruce D."/>
            <person name="Goodwin L."/>
            <person name="Land M."/>
            <person name="Hauser L."/>
            <person name="Chang Y.-J."/>
            <person name="Jeffries C.D."/>
            <person name="Chen A."/>
            <person name="Palaniappan K."/>
            <person name="Chain P."/>
            <person name="Rohde M."/>
            <person name="Goeker M."/>
            <person name="Bristow J."/>
            <person name="Eisen J.A."/>
            <person name="Markowitz V."/>
            <person name="Hugenholtz P."/>
            <person name="Kyrpides N.C."/>
            <person name="Klenk H.-P."/>
            <person name="Brettin T."/>
        </authorList>
    </citation>
    <scope>NUCLEOTIDE SEQUENCE [LARGE SCALE GENOMIC DNA]</scope>
    <source>
        <strain evidence="3">DSM 17836 / JCM 10339 / NBRC 14399</strain>
    </source>
</reference>
<proteinExistence type="predicted"/>
<reference evidence="3" key="1">
    <citation type="submission" date="2009-09" db="EMBL/GenBank/DDBJ databases">
        <title>The complete genome of Kribbella flavida DSM 17836.</title>
        <authorList>
            <consortium name="US DOE Joint Genome Institute (JGI-PGF)"/>
            <person name="Lucas S."/>
            <person name="Copeland A."/>
            <person name="Lapidus A."/>
            <person name="Glavina del Rio T."/>
            <person name="Dalin E."/>
            <person name="Tice H."/>
            <person name="Bruce D."/>
            <person name="Goodwin L."/>
            <person name="Pitluck S."/>
            <person name="Kyrpides N."/>
            <person name="Mavromatis K."/>
            <person name="Ivanova N."/>
            <person name="Saunders E."/>
            <person name="Brettin T."/>
            <person name="Detter J.C."/>
            <person name="Han C."/>
            <person name="Larimer F."/>
            <person name="Land M."/>
            <person name="Hauser L."/>
            <person name="Markowitz V."/>
            <person name="Cheng J.-F."/>
            <person name="Hugenholtz P."/>
            <person name="Woyke T."/>
            <person name="Wu D."/>
            <person name="Pukall R."/>
            <person name="Klenk H.-P."/>
            <person name="Eisen J.A."/>
        </authorList>
    </citation>
    <scope>NUCLEOTIDE SEQUENCE [LARGE SCALE GENOMIC DNA]</scope>
    <source>
        <strain evidence="3">DSM 17836 / JCM 10339 / NBRC 14399</strain>
    </source>
</reference>
<evidence type="ECO:0000259" key="1">
    <source>
        <dbReference type="Pfam" id="PF12697"/>
    </source>
</evidence>
<name>D2PPJ3_KRIFD</name>
<evidence type="ECO:0000313" key="3">
    <source>
        <dbReference type="Proteomes" id="UP000007967"/>
    </source>
</evidence>
<dbReference type="SUPFAM" id="SSF53474">
    <property type="entry name" value="alpha/beta-Hydrolases"/>
    <property type="match status" value="1"/>
</dbReference>
<dbReference type="HOGENOM" id="CLU_072027_0_0_11"/>
<evidence type="ECO:0000313" key="2">
    <source>
        <dbReference type="EMBL" id="ADB30955.1"/>
    </source>
</evidence>
<dbReference type="InterPro" id="IPR029058">
    <property type="entry name" value="AB_hydrolase_fold"/>
</dbReference>
<dbReference type="Proteomes" id="UP000007967">
    <property type="component" value="Chromosome"/>
</dbReference>
<dbReference type="Gene3D" id="3.40.50.1820">
    <property type="entry name" value="alpha/beta hydrolase"/>
    <property type="match status" value="1"/>
</dbReference>
<dbReference type="Pfam" id="PF12697">
    <property type="entry name" value="Abhydrolase_6"/>
    <property type="match status" value="1"/>
</dbReference>
<dbReference type="KEGG" id="kfl:Kfla_1861"/>
<dbReference type="ESTHER" id="krifd-d2ppj3">
    <property type="family name" value="6_AlphaBeta_hydrolase"/>
</dbReference>
<sequence length="292" mass="31333">MAAKKSTTVRSLATVFQLAERVAPPLGARLLHRVWFQLRPVPVEVRRPRVELPAGTPFEVPFEPGVIRGQVYGTDGPLVYLVHGWGGWGLQLGAFVPPLVDAGFRVVAYDAPSHGESGPGREGPSRSTLLELAEAFQVVVADRGPAYGVVAHSLGAAAISQAMKQGVEPGRTVFVAAATDFVVTLDAFQAAFGFGPRVRAGFLRRFTRRFGPMDAFEVTSVVAGLAARRELPPLLAVHDRDDRETDADGTLRLGKVWPGASVELTEGLGHRRILRDPGVVELVVNFFTASPA</sequence>
<dbReference type="EMBL" id="CP001736">
    <property type="protein sequence ID" value="ADB30955.1"/>
    <property type="molecule type" value="Genomic_DNA"/>
</dbReference>
<feature type="domain" description="AB hydrolase-1" evidence="1">
    <location>
        <begin position="79"/>
        <end position="278"/>
    </location>
</feature>
<dbReference type="InterPro" id="IPR000073">
    <property type="entry name" value="AB_hydrolase_1"/>
</dbReference>
<accession>D2PPJ3</accession>
<gene>
    <name evidence="2" type="ordered locus">Kfla_1861</name>
</gene>
<keyword evidence="3" id="KW-1185">Reference proteome</keyword>
<dbReference type="eggNOG" id="COG2267">
    <property type="taxonomic scope" value="Bacteria"/>
</dbReference>
<dbReference type="RefSeq" id="WP_012919511.1">
    <property type="nucleotide sequence ID" value="NC_013729.1"/>
</dbReference>